<comment type="caution">
    <text evidence="1">The sequence shown here is derived from an EMBL/GenBank/DDBJ whole genome shotgun (WGS) entry which is preliminary data.</text>
</comment>
<organism evidence="1 2">
    <name type="scientific">Marichromatium gracile</name>
    <name type="common">Chromatium gracile</name>
    <dbReference type="NCBI Taxonomy" id="1048"/>
    <lineage>
        <taxon>Bacteria</taxon>
        <taxon>Pseudomonadati</taxon>
        <taxon>Pseudomonadota</taxon>
        <taxon>Gammaproteobacteria</taxon>
        <taxon>Chromatiales</taxon>
        <taxon>Chromatiaceae</taxon>
        <taxon>Marichromatium</taxon>
    </lineage>
</organism>
<protein>
    <recommendedName>
        <fullName evidence="3">AAA domain-containing protein</fullName>
    </recommendedName>
</protein>
<dbReference type="RefSeq" id="WP_123139367.1">
    <property type="nucleotide sequence ID" value="NZ_NRRH01000026.1"/>
</dbReference>
<evidence type="ECO:0008006" key="3">
    <source>
        <dbReference type="Google" id="ProtNLM"/>
    </source>
</evidence>
<evidence type="ECO:0000313" key="1">
    <source>
        <dbReference type="EMBL" id="TCW37077.1"/>
    </source>
</evidence>
<accession>A0A4R4ADE1</accession>
<evidence type="ECO:0000313" key="2">
    <source>
        <dbReference type="Proteomes" id="UP000295247"/>
    </source>
</evidence>
<name>A0A4R4ADE1_MARGR</name>
<dbReference type="EMBL" id="SMDC01000003">
    <property type="protein sequence ID" value="TCW37077.1"/>
    <property type="molecule type" value="Genomic_DNA"/>
</dbReference>
<sequence>MSSLRERMAEHGFESNDDYEFEIRCLLESRPRGLRALNVAGDGGRRKSAFANALARALGMDQIVYHDFTDAHPPQPEVILPPSRDELGREEPPIAPLDLAVSEACAQSEGEPTVLILDQLQAADFREHIRIHRLVRECRWQVRDAPYDANRHHLLVFLISEQALYHALHKESYRVWVGRDTTLRDWDPREFGLDTRARGLFTALAELFHTLGQAPTRSELEHLIEDLRHQIHTREHLRRALYGRVEGIDHAALADPRHDPALDQVLATMQQSLRWTEHIEITGGAAPPIQSNQGRDEQ</sequence>
<proteinExistence type="predicted"/>
<dbReference type="AlphaFoldDB" id="A0A4R4ADE1"/>
<dbReference type="Proteomes" id="UP000295247">
    <property type="component" value="Unassembled WGS sequence"/>
</dbReference>
<reference evidence="1 2" key="1">
    <citation type="submission" date="2019-03" db="EMBL/GenBank/DDBJ databases">
        <title>Genomic Encyclopedia of Type Strains, Phase IV (KMG-IV): sequencing the most valuable type-strain genomes for metagenomic binning, comparative biology and taxonomic classification.</title>
        <authorList>
            <person name="Goeker M."/>
        </authorList>
    </citation>
    <scope>NUCLEOTIDE SEQUENCE [LARGE SCALE GENOMIC DNA]</scope>
    <source>
        <strain evidence="1 2">DSM 203</strain>
    </source>
</reference>
<gene>
    <name evidence="1" type="ORF">EDC29_103274</name>
</gene>